<dbReference type="PANTHER" id="PTHR33164:SF99">
    <property type="entry name" value="MARR FAMILY REGULATORY PROTEIN"/>
    <property type="match status" value="1"/>
</dbReference>
<name>A0A2V5KR15_9BACL</name>
<dbReference type="InterPro" id="IPR039422">
    <property type="entry name" value="MarR/SlyA-like"/>
</dbReference>
<keyword evidence="1" id="KW-0238">DNA-binding</keyword>
<dbReference type="InterPro" id="IPR036388">
    <property type="entry name" value="WH-like_DNA-bd_sf"/>
</dbReference>
<feature type="domain" description="HTH marR-type" evidence="2">
    <location>
        <begin position="7"/>
        <end position="138"/>
    </location>
</feature>
<dbReference type="AlphaFoldDB" id="A0A2V5KR15"/>
<evidence type="ECO:0000259" key="2">
    <source>
        <dbReference type="PROSITE" id="PS50995"/>
    </source>
</evidence>
<dbReference type="Proteomes" id="UP000247476">
    <property type="component" value="Unassembled WGS sequence"/>
</dbReference>
<dbReference type="OrthoDB" id="166070at2"/>
<proteinExistence type="predicted"/>
<dbReference type="SMART" id="SM00347">
    <property type="entry name" value="HTH_MARR"/>
    <property type="match status" value="1"/>
</dbReference>
<dbReference type="GO" id="GO:0006950">
    <property type="term" value="P:response to stress"/>
    <property type="evidence" value="ECO:0007669"/>
    <property type="project" value="TreeGrafter"/>
</dbReference>
<accession>A0A2V5KR15</accession>
<dbReference type="SUPFAM" id="SSF46785">
    <property type="entry name" value="Winged helix' DNA-binding domain"/>
    <property type="match status" value="1"/>
</dbReference>
<keyword evidence="4" id="KW-1185">Reference proteome</keyword>
<dbReference type="PANTHER" id="PTHR33164">
    <property type="entry name" value="TRANSCRIPTIONAL REGULATOR, MARR FAMILY"/>
    <property type="match status" value="1"/>
</dbReference>
<dbReference type="Gene3D" id="1.10.10.10">
    <property type="entry name" value="Winged helix-like DNA-binding domain superfamily/Winged helix DNA-binding domain"/>
    <property type="match status" value="1"/>
</dbReference>
<dbReference type="EMBL" id="QJVJ01000006">
    <property type="protein sequence ID" value="PYI53797.1"/>
    <property type="molecule type" value="Genomic_DNA"/>
</dbReference>
<reference evidence="3 4" key="1">
    <citation type="submission" date="2018-05" db="EMBL/GenBank/DDBJ databases">
        <title>Paenibacillus flagellatus sp. nov., isolated from selenium mineral soil.</title>
        <authorList>
            <person name="Dai X."/>
        </authorList>
    </citation>
    <scope>NUCLEOTIDE SEQUENCE [LARGE SCALE GENOMIC DNA]</scope>
    <source>
        <strain evidence="3 4">DXL2</strain>
    </source>
</reference>
<dbReference type="PRINTS" id="PR00598">
    <property type="entry name" value="HTHMARR"/>
</dbReference>
<dbReference type="InterPro" id="IPR000835">
    <property type="entry name" value="HTH_MarR-typ"/>
</dbReference>
<evidence type="ECO:0000313" key="4">
    <source>
        <dbReference type="Proteomes" id="UP000247476"/>
    </source>
</evidence>
<dbReference type="GO" id="GO:0003700">
    <property type="term" value="F:DNA-binding transcription factor activity"/>
    <property type="evidence" value="ECO:0007669"/>
    <property type="project" value="InterPro"/>
</dbReference>
<dbReference type="Pfam" id="PF01047">
    <property type="entry name" value="MarR"/>
    <property type="match status" value="1"/>
</dbReference>
<dbReference type="PROSITE" id="PS50995">
    <property type="entry name" value="HTH_MARR_2"/>
    <property type="match status" value="1"/>
</dbReference>
<evidence type="ECO:0000256" key="1">
    <source>
        <dbReference type="ARBA" id="ARBA00023125"/>
    </source>
</evidence>
<sequence length="145" mass="16759">MPENTRMLELTALFKNLVRKISHEWNKRMEDGMSISQFRTLYILNSRGPQKTAELAETLGVTSGAITGLADKLIAKGMLERERSEEDRRVVYLRMTDKGKETLDRLLDTQREAIALFFKPLAEEDIEHLRRIFMLMLNGADQTDD</sequence>
<evidence type="ECO:0000313" key="3">
    <source>
        <dbReference type="EMBL" id="PYI53797.1"/>
    </source>
</evidence>
<gene>
    <name evidence="3" type="ORF">DLM86_14655</name>
</gene>
<dbReference type="GO" id="GO:0003677">
    <property type="term" value="F:DNA binding"/>
    <property type="evidence" value="ECO:0007669"/>
    <property type="project" value="UniProtKB-KW"/>
</dbReference>
<organism evidence="3 4">
    <name type="scientific">Paenibacillus flagellatus</name>
    <dbReference type="NCBI Taxonomy" id="2211139"/>
    <lineage>
        <taxon>Bacteria</taxon>
        <taxon>Bacillati</taxon>
        <taxon>Bacillota</taxon>
        <taxon>Bacilli</taxon>
        <taxon>Bacillales</taxon>
        <taxon>Paenibacillaceae</taxon>
        <taxon>Paenibacillus</taxon>
    </lineage>
</organism>
<comment type="caution">
    <text evidence="3">The sequence shown here is derived from an EMBL/GenBank/DDBJ whole genome shotgun (WGS) entry which is preliminary data.</text>
</comment>
<dbReference type="InterPro" id="IPR036390">
    <property type="entry name" value="WH_DNA-bd_sf"/>
</dbReference>
<protein>
    <submittedName>
        <fullName evidence="3">MarR family transcriptional regulator</fullName>
    </submittedName>
</protein>